<name>A0A1Q6R6F3_9FIRM</name>
<dbReference type="SUPFAM" id="SSF53448">
    <property type="entry name" value="Nucleotide-diphospho-sugar transferases"/>
    <property type="match status" value="1"/>
</dbReference>
<feature type="domain" description="Glycosyltransferase 2-like" evidence="1">
    <location>
        <begin position="5"/>
        <end position="120"/>
    </location>
</feature>
<sequence length="250" mass="28406">MSKVTVVILTKNEEKNIAAVVQNAKKVAVEVLIVDSGSTDNTVQLAEENGAKVIYRAWDNDFAAQRNFALQHVKTEWVLYLDADERMNDELIVNIAKAVNSNQKAMYRLVRRNSAFGRDFKYGVLGPDSVVRLFPTEGVKWESKVHERPVGDFAEKTLGGYIKHYTYASFEEYLDKMNKYSSIGAVDRNLRGKKCSILGDLVLRPVFAFFKMYVLKAGFLEGWLGFVLCLNYANYTLNKYVKLKLMGDNN</sequence>
<accession>A0A1Q6R6F3</accession>
<dbReference type="Gene3D" id="3.90.550.10">
    <property type="entry name" value="Spore Coat Polysaccharide Biosynthesis Protein SpsA, Chain A"/>
    <property type="match status" value="1"/>
</dbReference>
<dbReference type="InterPro" id="IPR029044">
    <property type="entry name" value="Nucleotide-diphossugar_trans"/>
</dbReference>
<dbReference type="AlphaFoldDB" id="A0A1Q6R6F3"/>
<protein>
    <submittedName>
        <fullName evidence="2">Benzoate transporter</fullName>
    </submittedName>
</protein>
<reference evidence="2 3" key="1">
    <citation type="journal article" date="2016" name="Nat. Biotechnol.">
        <title>Measurement of bacterial replication rates in microbial communities.</title>
        <authorList>
            <person name="Brown C.T."/>
            <person name="Olm M.R."/>
            <person name="Thomas B.C."/>
            <person name="Banfield J.F."/>
        </authorList>
    </citation>
    <scope>NUCLEOTIDE SEQUENCE [LARGE SCALE GENOMIC DNA]</scope>
    <source>
        <strain evidence="2">46_33</strain>
    </source>
</reference>
<dbReference type="RefSeq" id="WP_303679716.1">
    <property type="nucleotide sequence ID" value="NZ_MNTG01000026.1"/>
</dbReference>
<evidence type="ECO:0000313" key="3">
    <source>
        <dbReference type="Proteomes" id="UP000186777"/>
    </source>
</evidence>
<evidence type="ECO:0000259" key="1">
    <source>
        <dbReference type="Pfam" id="PF00535"/>
    </source>
</evidence>
<dbReference type="EMBL" id="MNTG01000026">
    <property type="protein sequence ID" value="OLA37962.1"/>
    <property type="molecule type" value="Genomic_DNA"/>
</dbReference>
<dbReference type="CDD" id="cd02511">
    <property type="entry name" value="Beta4Glucosyltransferase"/>
    <property type="match status" value="1"/>
</dbReference>
<dbReference type="Pfam" id="PF00535">
    <property type="entry name" value="Glycos_transf_2"/>
    <property type="match status" value="1"/>
</dbReference>
<dbReference type="PANTHER" id="PTHR43630:SF2">
    <property type="entry name" value="GLYCOSYLTRANSFERASE"/>
    <property type="match status" value="1"/>
</dbReference>
<evidence type="ECO:0000313" key="2">
    <source>
        <dbReference type="EMBL" id="OLA37962.1"/>
    </source>
</evidence>
<dbReference type="Proteomes" id="UP000186777">
    <property type="component" value="Unassembled WGS sequence"/>
</dbReference>
<organism evidence="2 3">
    <name type="scientific">Phascolarctobacterium succinatutens</name>
    <dbReference type="NCBI Taxonomy" id="626940"/>
    <lineage>
        <taxon>Bacteria</taxon>
        <taxon>Bacillati</taxon>
        <taxon>Bacillota</taxon>
        <taxon>Negativicutes</taxon>
        <taxon>Acidaminococcales</taxon>
        <taxon>Acidaminococcaceae</taxon>
        <taxon>Phascolarctobacterium</taxon>
    </lineage>
</organism>
<gene>
    <name evidence="2" type="ORF">BHW43_04890</name>
</gene>
<dbReference type="PANTHER" id="PTHR43630">
    <property type="entry name" value="POLY-BETA-1,6-N-ACETYL-D-GLUCOSAMINE SYNTHASE"/>
    <property type="match status" value="1"/>
</dbReference>
<dbReference type="STRING" id="626940.BHW43_04890"/>
<proteinExistence type="predicted"/>
<dbReference type="InterPro" id="IPR001173">
    <property type="entry name" value="Glyco_trans_2-like"/>
</dbReference>
<comment type="caution">
    <text evidence="2">The sequence shown here is derived from an EMBL/GenBank/DDBJ whole genome shotgun (WGS) entry which is preliminary data.</text>
</comment>